<reference evidence="3 4" key="1">
    <citation type="submission" date="2018-12" db="EMBL/GenBank/DDBJ databases">
        <authorList>
            <person name="Yang E."/>
        </authorList>
    </citation>
    <scope>NUCLEOTIDE SEQUENCE [LARGE SCALE GENOMIC DNA]</scope>
    <source>
        <strain evidence="3 4">SOD</strain>
    </source>
</reference>
<dbReference type="AlphaFoldDB" id="A0A430HSY9"/>
<feature type="signal peptide" evidence="1">
    <location>
        <begin position="1"/>
        <end position="32"/>
    </location>
</feature>
<dbReference type="EMBL" id="RXLQ01000001">
    <property type="protein sequence ID" value="RSZ60641.1"/>
    <property type="molecule type" value="Genomic_DNA"/>
</dbReference>
<protein>
    <submittedName>
        <fullName evidence="3">DUF4266 domain-containing protein</fullName>
    </submittedName>
</protein>
<dbReference type="OrthoDB" id="5574393at2"/>
<keyword evidence="4" id="KW-1185">Reference proteome</keyword>
<feature type="domain" description="DUF4266" evidence="2">
    <location>
        <begin position="30"/>
        <end position="79"/>
    </location>
</feature>
<accession>A0A430HSY9</accession>
<dbReference type="Pfam" id="PF14086">
    <property type="entry name" value="DUF4266"/>
    <property type="match status" value="1"/>
</dbReference>
<keyword evidence="1" id="KW-0732">Signal</keyword>
<dbReference type="RefSeq" id="WP_126072025.1">
    <property type="nucleotide sequence ID" value="NZ_CP051166.1"/>
</dbReference>
<evidence type="ECO:0000313" key="4">
    <source>
        <dbReference type="Proteomes" id="UP000278085"/>
    </source>
</evidence>
<dbReference type="InterPro" id="IPR025362">
    <property type="entry name" value="DUF4266"/>
</dbReference>
<comment type="caution">
    <text evidence="3">The sequence shown here is derived from an EMBL/GenBank/DDBJ whole genome shotgun (WGS) entry which is preliminary data.</text>
</comment>
<feature type="chain" id="PRO_5019425149" evidence="1">
    <location>
        <begin position="33"/>
        <end position="79"/>
    </location>
</feature>
<proteinExistence type="predicted"/>
<organism evidence="3 4">
    <name type="scientific">Massilia atriviolacea</name>
    <dbReference type="NCBI Taxonomy" id="2495579"/>
    <lineage>
        <taxon>Bacteria</taxon>
        <taxon>Pseudomonadati</taxon>
        <taxon>Pseudomonadota</taxon>
        <taxon>Betaproteobacteria</taxon>
        <taxon>Burkholderiales</taxon>
        <taxon>Oxalobacteraceae</taxon>
        <taxon>Telluria group</taxon>
        <taxon>Massilia</taxon>
    </lineage>
</organism>
<dbReference type="Proteomes" id="UP000278085">
    <property type="component" value="Unassembled WGS sequence"/>
</dbReference>
<evidence type="ECO:0000259" key="2">
    <source>
        <dbReference type="Pfam" id="PF14086"/>
    </source>
</evidence>
<gene>
    <name evidence="3" type="ORF">EJB06_00405</name>
</gene>
<evidence type="ECO:0000256" key="1">
    <source>
        <dbReference type="SAM" id="SignalP"/>
    </source>
</evidence>
<evidence type="ECO:0000313" key="3">
    <source>
        <dbReference type="EMBL" id="RSZ60641.1"/>
    </source>
</evidence>
<name>A0A430HSY9_9BURK</name>
<sequence>MTALSTILLRAAAVAALAAGATGCAAITPVQAWEKGTLAKTEMLMEGDGLEARFNEHIYNSREAASGGSGVGGGGCGCN</sequence>